<accession>A0A1R3JQ95</accession>
<evidence type="ECO:0000313" key="2">
    <source>
        <dbReference type="Proteomes" id="UP000188268"/>
    </source>
</evidence>
<name>A0A1R3JQ95_COCAP</name>
<feature type="non-terminal residue" evidence="1">
    <location>
        <position position="34"/>
    </location>
</feature>
<comment type="caution">
    <text evidence="1">The sequence shown here is derived from an EMBL/GenBank/DDBJ whole genome shotgun (WGS) entry which is preliminary data.</text>
</comment>
<protein>
    <submittedName>
        <fullName evidence="1">Uncharacterized protein</fullName>
    </submittedName>
</protein>
<organism evidence="1 2">
    <name type="scientific">Corchorus capsularis</name>
    <name type="common">Jute</name>
    <dbReference type="NCBI Taxonomy" id="210143"/>
    <lineage>
        <taxon>Eukaryota</taxon>
        <taxon>Viridiplantae</taxon>
        <taxon>Streptophyta</taxon>
        <taxon>Embryophyta</taxon>
        <taxon>Tracheophyta</taxon>
        <taxon>Spermatophyta</taxon>
        <taxon>Magnoliopsida</taxon>
        <taxon>eudicotyledons</taxon>
        <taxon>Gunneridae</taxon>
        <taxon>Pentapetalae</taxon>
        <taxon>rosids</taxon>
        <taxon>malvids</taxon>
        <taxon>Malvales</taxon>
        <taxon>Malvaceae</taxon>
        <taxon>Grewioideae</taxon>
        <taxon>Apeibeae</taxon>
        <taxon>Corchorus</taxon>
    </lineage>
</organism>
<evidence type="ECO:0000313" key="1">
    <source>
        <dbReference type="EMBL" id="OMO97016.1"/>
    </source>
</evidence>
<dbReference type="AlphaFoldDB" id="A0A1R3JQ95"/>
<gene>
    <name evidence="1" type="ORF">CCACVL1_04708</name>
</gene>
<keyword evidence="2" id="KW-1185">Reference proteome</keyword>
<reference evidence="1 2" key="1">
    <citation type="submission" date="2013-09" db="EMBL/GenBank/DDBJ databases">
        <title>Corchorus capsularis genome sequencing.</title>
        <authorList>
            <person name="Alam M."/>
            <person name="Haque M.S."/>
            <person name="Islam M.S."/>
            <person name="Emdad E.M."/>
            <person name="Islam M.M."/>
            <person name="Ahmed B."/>
            <person name="Halim A."/>
            <person name="Hossen Q.M.M."/>
            <person name="Hossain M.Z."/>
            <person name="Ahmed R."/>
            <person name="Khan M.M."/>
            <person name="Islam R."/>
            <person name="Rashid M.M."/>
            <person name="Khan S.A."/>
            <person name="Rahman M.S."/>
            <person name="Alam M."/>
        </authorList>
    </citation>
    <scope>NUCLEOTIDE SEQUENCE [LARGE SCALE GENOMIC DNA]</scope>
    <source>
        <strain evidence="2">cv. CVL-1</strain>
        <tissue evidence="1">Whole seedling</tissue>
    </source>
</reference>
<dbReference type="Proteomes" id="UP000188268">
    <property type="component" value="Unassembled WGS sequence"/>
</dbReference>
<proteinExistence type="predicted"/>
<dbReference type="Gramene" id="OMO97016">
    <property type="protein sequence ID" value="OMO97016"/>
    <property type="gene ID" value="CCACVL1_04708"/>
</dbReference>
<feature type="non-terminal residue" evidence="1">
    <location>
        <position position="1"/>
    </location>
</feature>
<sequence>VAIFEERGERTNKNAVLLLLHTCEGMRWQERVDR</sequence>
<dbReference type="EMBL" id="AWWV01007304">
    <property type="protein sequence ID" value="OMO97016.1"/>
    <property type="molecule type" value="Genomic_DNA"/>
</dbReference>